<dbReference type="Proteomes" id="UP000235994">
    <property type="component" value="Unassembled WGS sequence"/>
</dbReference>
<dbReference type="AlphaFoldDB" id="A0A2N8KN80"/>
<reference evidence="1 2" key="1">
    <citation type="submission" date="2018-01" db="EMBL/GenBank/DDBJ databases">
        <title>The draft genome of an aniline degradation strain ANB-1.</title>
        <authorList>
            <person name="Zhang L."/>
            <person name="Jiang J."/>
        </authorList>
    </citation>
    <scope>NUCLEOTIDE SEQUENCE [LARGE SCALE GENOMIC DNA]</scope>
    <source>
        <strain evidence="1 2">ANB-1</strain>
    </source>
</reference>
<proteinExistence type="predicted"/>
<accession>A0A2N8KN80</accession>
<keyword evidence="2" id="KW-1185">Reference proteome</keyword>
<evidence type="ECO:0000313" key="1">
    <source>
        <dbReference type="EMBL" id="PND34923.1"/>
    </source>
</evidence>
<protein>
    <submittedName>
        <fullName evidence="1">Uncharacterized protein</fullName>
    </submittedName>
</protein>
<gene>
    <name evidence="1" type="ORF">C1I89_00540</name>
</gene>
<organism evidence="1 2">
    <name type="scientific">Achromobacter pulmonis</name>
    <dbReference type="NCBI Taxonomy" id="1389932"/>
    <lineage>
        <taxon>Bacteria</taxon>
        <taxon>Pseudomonadati</taxon>
        <taxon>Pseudomonadota</taxon>
        <taxon>Betaproteobacteria</taxon>
        <taxon>Burkholderiales</taxon>
        <taxon>Alcaligenaceae</taxon>
        <taxon>Achromobacter</taxon>
    </lineage>
</organism>
<evidence type="ECO:0000313" key="2">
    <source>
        <dbReference type="Proteomes" id="UP000235994"/>
    </source>
</evidence>
<dbReference type="RefSeq" id="WP_102770878.1">
    <property type="nucleotide sequence ID" value="NZ_POQS01000001.1"/>
</dbReference>
<dbReference type="EMBL" id="POQS01000001">
    <property type="protein sequence ID" value="PND34923.1"/>
    <property type="molecule type" value="Genomic_DNA"/>
</dbReference>
<name>A0A2N8KN80_9BURK</name>
<comment type="caution">
    <text evidence="1">The sequence shown here is derived from an EMBL/GenBank/DDBJ whole genome shotgun (WGS) entry which is preliminary data.</text>
</comment>
<sequence>MVRNTPPHATHNVPPDLGFRDAKVPSAEAALAHRLNVDITSEIIDSLRDELATLHEAGAIDAVAMRQFVAINKPQQANP</sequence>